<protein>
    <submittedName>
        <fullName evidence="2 3">Uncharacterized protein</fullName>
    </submittedName>
</protein>
<sequence>MCYSVVFFFELETHQNLDLVSAPVPAAKPVDNQPDTTKSADPKNRNQEETSQAHRVSPTWLLPQPIPGQEETASGYVTRLNNREAIQPKGRSTQVTRRLALNQERTTHQTLPPPREVKEGEAKEEELEVVIEEPPRVLNKAQQDARAIFKATKAAYLNAKNYDEMDLLKSYLEQVISLFRLVQKFLPWKEILTKHLDGWNPYTERKHIKVLKNNKKPIKEKNERDPKKTYKIPKINCSNPKALGSKPYKRKPKTGANKWKETFKMARVLMEVTDAIEE</sequence>
<evidence type="ECO:0000313" key="2">
    <source>
        <dbReference type="EMBL" id="OAV86430.1"/>
    </source>
</evidence>
<organism evidence="2">
    <name type="scientific">Puccinia triticina (isolate 1-1 / race 1 (BBBD))</name>
    <name type="common">Brown leaf rust fungus</name>
    <dbReference type="NCBI Taxonomy" id="630390"/>
    <lineage>
        <taxon>Eukaryota</taxon>
        <taxon>Fungi</taxon>
        <taxon>Dikarya</taxon>
        <taxon>Basidiomycota</taxon>
        <taxon>Pucciniomycotina</taxon>
        <taxon>Pucciniomycetes</taxon>
        <taxon>Pucciniales</taxon>
        <taxon>Pucciniaceae</taxon>
        <taxon>Puccinia</taxon>
    </lineage>
</organism>
<reference evidence="2" key="1">
    <citation type="submission" date="2009-11" db="EMBL/GenBank/DDBJ databases">
        <authorList>
            <consortium name="The Broad Institute Genome Sequencing Platform"/>
            <person name="Ward D."/>
            <person name="Feldgarden M."/>
            <person name="Earl A."/>
            <person name="Young S.K."/>
            <person name="Zeng Q."/>
            <person name="Koehrsen M."/>
            <person name="Alvarado L."/>
            <person name="Berlin A."/>
            <person name="Bochicchio J."/>
            <person name="Borenstein D."/>
            <person name="Chapman S.B."/>
            <person name="Chen Z."/>
            <person name="Engels R."/>
            <person name="Freedman E."/>
            <person name="Gellesch M."/>
            <person name="Goldberg J."/>
            <person name="Griggs A."/>
            <person name="Gujja S."/>
            <person name="Heilman E."/>
            <person name="Heiman D."/>
            <person name="Hepburn T."/>
            <person name="Howarth C."/>
            <person name="Jen D."/>
            <person name="Larson L."/>
            <person name="Lewis B."/>
            <person name="Mehta T."/>
            <person name="Park D."/>
            <person name="Pearson M."/>
            <person name="Roberts A."/>
            <person name="Saif S."/>
            <person name="Shea T."/>
            <person name="Shenoy N."/>
            <person name="Sisk P."/>
            <person name="Stolte C."/>
            <person name="Sykes S."/>
            <person name="Thomson T."/>
            <person name="Walk T."/>
            <person name="White J."/>
            <person name="Yandava C."/>
            <person name="Izard J."/>
            <person name="Baranova O.V."/>
            <person name="Blanton J.M."/>
            <person name="Tanner A.C."/>
            <person name="Dewhirst F.E."/>
            <person name="Haas B."/>
            <person name="Nusbaum C."/>
            <person name="Birren B."/>
        </authorList>
    </citation>
    <scope>NUCLEOTIDE SEQUENCE [LARGE SCALE GENOMIC DNA]</scope>
    <source>
        <strain evidence="2">1-1 BBBD Race 1</strain>
    </source>
</reference>
<dbReference type="EnsemblFungi" id="PTTG_29909-t43_1">
    <property type="protein sequence ID" value="PTTG_29909-t43_1-p1"/>
    <property type="gene ID" value="PTTG_29909"/>
</dbReference>
<keyword evidence="4" id="KW-1185">Reference proteome</keyword>
<reference evidence="2" key="2">
    <citation type="submission" date="2016-05" db="EMBL/GenBank/DDBJ databases">
        <title>Comparative analysis highlights variable genome content of wheat rusts and divergence of the mating loci.</title>
        <authorList>
            <person name="Cuomo C.A."/>
            <person name="Bakkeren G."/>
            <person name="Szabo L."/>
            <person name="Khalil H."/>
            <person name="Joly D."/>
            <person name="Goldberg J."/>
            <person name="Young S."/>
            <person name="Zeng Q."/>
            <person name="Fellers J."/>
        </authorList>
    </citation>
    <scope>NUCLEOTIDE SEQUENCE [LARGE SCALE GENOMIC DNA]</scope>
    <source>
        <strain evidence="2">1-1 BBBD Race 1</strain>
    </source>
</reference>
<evidence type="ECO:0000256" key="1">
    <source>
        <dbReference type="SAM" id="MobiDB-lite"/>
    </source>
</evidence>
<proteinExistence type="predicted"/>
<feature type="region of interest" description="Disordered" evidence="1">
    <location>
        <begin position="25"/>
        <end position="66"/>
    </location>
</feature>
<reference evidence="3" key="4">
    <citation type="submission" date="2025-05" db="UniProtKB">
        <authorList>
            <consortium name="EnsemblFungi"/>
        </authorList>
    </citation>
    <scope>IDENTIFICATION</scope>
    <source>
        <strain evidence="3">isolate 1-1 / race 1 (BBBD)</strain>
    </source>
</reference>
<dbReference type="EMBL" id="ADAS02001157">
    <property type="protein sequence ID" value="OAV86430.1"/>
    <property type="molecule type" value="Genomic_DNA"/>
</dbReference>
<reference evidence="3 4" key="3">
    <citation type="journal article" date="2017" name="G3 (Bethesda)">
        <title>Comparative analysis highlights variable genome content of wheat rusts and divergence of the mating loci.</title>
        <authorList>
            <person name="Cuomo C.A."/>
            <person name="Bakkeren G."/>
            <person name="Khalil H.B."/>
            <person name="Panwar V."/>
            <person name="Joly D."/>
            <person name="Linning R."/>
            <person name="Sakthikumar S."/>
            <person name="Song X."/>
            <person name="Adiconis X."/>
            <person name="Fan L."/>
            <person name="Goldberg J.M."/>
            <person name="Levin J.Z."/>
            <person name="Young S."/>
            <person name="Zeng Q."/>
            <person name="Anikster Y."/>
            <person name="Bruce M."/>
            <person name="Wang M."/>
            <person name="Yin C."/>
            <person name="McCallum B."/>
            <person name="Szabo L.J."/>
            <person name="Hulbert S."/>
            <person name="Chen X."/>
            <person name="Fellers J.P."/>
        </authorList>
    </citation>
    <scope>NUCLEOTIDE SEQUENCE</scope>
    <source>
        <strain evidence="3">isolate 1-1 / race 1 (BBBD)</strain>
        <strain evidence="4">Isolate 1-1 / race 1 (BBBD)</strain>
    </source>
</reference>
<dbReference type="VEuPathDB" id="FungiDB:PTTG_29909"/>
<dbReference type="Proteomes" id="UP000005240">
    <property type="component" value="Unassembled WGS sequence"/>
</dbReference>
<evidence type="ECO:0000313" key="3">
    <source>
        <dbReference type="EnsemblFungi" id="PTTG_29909-t43_1-p1"/>
    </source>
</evidence>
<feature type="compositionally biased region" description="Basic and acidic residues" evidence="1">
    <location>
        <begin position="38"/>
        <end position="52"/>
    </location>
</feature>
<name>A0A180G1E8_PUCT1</name>
<gene>
    <name evidence="2" type="ORF">PTTG_29909</name>
</gene>
<dbReference type="AlphaFoldDB" id="A0A180G1E8"/>
<accession>A0A180G1E8</accession>
<evidence type="ECO:0000313" key="4">
    <source>
        <dbReference type="Proteomes" id="UP000005240"/>
    </source>
</evidence>